<dbReference type="Proteomes" id="UP000054538">
    <property type="component" value="Unassembled WGS sequence"/>
</dbReference>
<dbReference type="HOGENOM" id="CLU_1595074_0_0_1"/>
<sequence>TKPVKSSLKKAVKSNKENAEGGDDTKNSRVVHSWEKTENFHMTDALLTLIEDSITWKGALGFDIGAAPDLTPTGKGKSLIQHCADIAVAFFNPGNQDSKWAKDDIKMLKLVIKNHISSLKNTFHALCQEFGETGHGLVVTGCDEDLHVGSDTANVWGI</sequence>
<feature type="region of interest" description="Disordered" evidence="1">
    <location>
        <begin position="1"/>
        <end position="28"/>
    </location>
</feature>
<evidence type="ECO:0000256" key="1">
    <source>
        <dbReference type="SAM" id="MobiDB-lite"/>
    </source>
</evidence>
<dbReference type="OrthoDB" id="3266683at2759"/>
<name>A0A0D0DQY7_9AGAM</name>
<feature type="non-terminal residue" evidence="2">
    <location>
        <position position="1"/>
    </location>
</feature>
<feature type="compositionally biased region" description="Basic and acidic residues" evidence="1">
    <location>
        <begin position="14"/>
        <end position="28"/>
    </location>
</feature>
<evidence type="ECO:0000313" key="3">
    <source>
        <dbReference type="Proteomes" id="UP000054538"/>
    </source>
</evidence>
<dbReference type="AlphaFoldDB" id="A0A0D0DQY7"/>
<accession>A0A0D0DQY7</accession>
<proteinExistence type="predicted"/>
<organism evidence="2 3">
    <name type="scientific">Paxillus rubicundulus Ve08.2h10</name>
    <dbReference type="NCBI Taxonomy" id="930991"/>
    <lineage>
        <taxon>Eukaryota</taxon>
        <taxon>Fungi</taxon>
        <taxon>Dikarya</taxon>
        <taxon>Basidiomycota</taxon>
        <taxon>Agaricomycotina</taxon>
        <taxon>Agaricomycetes</taxon>
        <taxon>Agaricomycetidae</taxon>
        <taxon>Boletales</taxon>
        <taxon>Paxilineae</taxon>
        <taxon>Paxillaceae</taxon>
        <taxon>Paxillus</taxon>
    </lineage>
</organism>
<dbReference type="EMBL" id="KN825711">
    <property type="protein sequence ID" value="KIK81895.1"/>
    <property type="molecule type" value="Genomic_DNA"/>
</dbReference>
<protein>
    <submittedName>
        <fullName evidence="2">Uncharacterized protein</fullName>
    </submittedName>
</protein>
<gene>
    <name evidence="2" type="ORF">PAXRUDRAFT_154962</name>
</gene>
<reference evidence="3" key="2">
    <citation type="submission" date="2015-01" db="EMBL/GenBank/DDBJ databases">
        <title>Evolutionary Origins and Diversification of the Mycorrhizal Mutualists.</title>
        <authorList>
            <consortium name="DOE Joint Genome Institute"/>
            <consortium name="Mycorrhizal Genomics Consortium"/>
            <person name="Kohler A."/>
            <person name="Kuo A."/>
            <person name="Nagy L.G."/>
            <person name="Floudas D."/>
            <person name="Copeland A."/>
            <person name="Barry K.W."/>
            <person name="Cichocki N."/>
            <person name="Veneault-Fourrey C."/>
            <person name="LaButti K."/>
            <person name="Lindquist E.A."/>
            <person name="Lipzen A."/>
            <person name="Lundell T."/>
            <person name="Morin E."/>
            <person name="Murat C."/>
            <person name="Riley R."/>
            <person name="Ohm R."/>
            <person name="Sun H."/>
            <person name="Tunlid A."/>
            <person name="Henrissat B."/>
            <person name="Grigoriev I.V."/>
            <person name="Hibbett D.S."/>
            <person name="Martin F."/>
        </authorList>
    </citation>
    <scope>NUCLEOTIDE SEQUENCE [LARGE SCALE GENOMIC DNA]</scope>
    <source>
        <strain evidence="3">Ve08.2h10</strain>
    </source>
</reference>
<reference evidence="2 3" key="1">
    <citation type="submission" date="2014-04" db="EMBL/GenBank/DDBJ databases">
        <authorList>
            <consortium name="DOE Joint Genome Institute"/>
            <person name="Kuo A."/>
            <person name="Kohler A."/>
            <person name="Jargeat P."/>
            <person name="Nagy L.G."/>
            <person name="Floudas D."/>
            <person name="Copeland A."/>
            <person name="Barry K.W."/>
            <person name="Cichocki N."/>
            <person name="Veneault-Fourrey C."/>
            <person name="LaButti K."/>
            <person name="Lindquist E.A."/>
            <person name="Lipzen A."/>
            <person name="Lundell T."/>
            <person name="Morin E."/>
            <person name="Murat C."/>
            <person name="Sun H."/>
            <person name="Tunlid A."/>
            <person name="Henrissat B."/>
            <person name="Grigoriev I.V."/>
            <person name="Hibbett D.S."/>
            <person name="Martin F."/>
            <person name="Nordberg H.P."/>
            <person name="Cantor M.N."/>
            <person name="Hua S.X."/>
        </authorList>
    </citation>
    <scope>NUCLEOTIDE SEQUENCE [LARGE SCALE GENOMIC DNA]</scope>
    <source>
        <strain evidence="2 3">Ve08.2h10</strain>
    </source>
</reference>
<dbReference type="InParanoid" id="A0A0D0DQY7"/>
<keyword evidence="3" id="KW-1185">Reference proteome</keyword>
<evidence type="ECO:0000313" key="2">
    <source>
        <dbReference type="EMBL" id="KIK81895.1"/>
    </source>
</evidence>